<gene>
    <name evidence="5" type="ORF">LQ327_26445</name>
</gene>
<keyword evidence="2 5" id="KW-0436">Ligase</keyword>
<comment type="similarity">
    <text evidence="1">Belongs to the D-alanine--D-alanine ligase family.</text>
</comment>
<dbReference type="PROSITE" id="PS50975">
    <property type="entry name" value="ATP_GRASP"/>
    <property type="match status" value="1"/>
</dbReference>
<dbReference type="SUPFAM" id="SSF56059">
    <property type="entry name" value="Glutathione synthetase ATP-binding domain-like"/>
    <property type="match status" value="1"/>
</dbReference>
<evidence type="ECO:0000256" key="1">
    <source>
        <dbReference type="ARBA" id="ARBA00010871"/>
    </source>
</evidence>
<dbReference type="Proteomes" id="UP001199469">
    <property type="component" value="Unassembled WGS sequence"/>
</dbReference>
<evidence type="ECO:0000259" key="4">
    <source>
        <dbReference type="PROSITE" id="PS50975"/>
    </source>
</evidence>
<name>A0ABS8PHS0_9PSEU</name>
<dbReference type="Gene3D" id="3.30.470.20">
    <property type="entry name" value="ATP-grasp fold, B domain"/>
    <property type="match status" value="1"/>
</dbReference>
<reference evidence="5 6" key="1">
    <citation type="submission" date="2021-11" db="EMBL/GenBank/DDBJ databases">
        <title>Draft genome sequence of Actinomycetospora sp. SF1 isolated from the rhizosphere soil.</title>
        <authorList>
            <person name="Duangmal K."/>
            <person name="Chantavorakit T."/>
        </authorList>
    </citation>
    <scope>NUCLEOTIDE SEQUENCE [LARGE SCALE GENOMIC DNA]</scope>
    <source>
        <strain evidence="5 6">TBRC 5722</strain>
    </source>
</reference>
<dbReference type="Gene3D" id="3.30.1490.20">
    <property type="entry name" value="ATP-grasp fold, A domain"/>
    <property type="match status" value="1"/>
</dbReference>
<sequence>MLRVLHLVGSPTSEFLAELSRLYARGCLAATADPDRYEPVIAHVSPDGCWRFPTTVDTAAPALDLPAALARIRELPPDVVIPQMFCLPGMTSYRALFDVLGVPVVGNPPEVMALGADKPRARALVAHGGVDVPDGRVVTSASPGAVPELPVVVKPADSDNSLGVTLVRRPEQYGPALGAALGHSGAALVETYVPAGREVRCGVIEHRGELVCLPLEEYPVDEDAAPVRLPADKLARDDDGGLGLVAKGADRAWAVSPDDPVVGPVHEAARRCHAALGCRDYGLFDFRVDPAGRPWFLEAGLYCSFAPTSVIVAMAERAGVPLGELFAEMLGRAADRGR</sequence>
<dbReference type="PANTHER" id="PTHR23132">
    <property type="entry name" value="D-ALANINE--D-ALANINE LIGASE"/>
    <property type="match status" value="1"/>
</dbReference>
<dbReference type="RefSeq" id="WP_230738811.1">
    <property type="nucleotide sequence ID" value="NZ_JAJNDB010000007.1"/>
</dbReference>
<dbReference type="InterPro" id="IPR011761">
    <property type="entry name" value="ATP-grasp"/>
</dbReference>
<dbReference type="EMBL" id="JAJNDB010000007">
    <property type="protein sequence ID" value="MCD2196916.1"/>
    <property type="molecule type" value="Genomic_DNA"/>
</dbReference>
<dbReference type="Gene3D" id="3.40.50.20">
    <property type="match status" value="1"/>
</dbReference>
<keyword evidence="6" id="KW-1185">Reference proteome</keyword>
<proteinExistence type="inferred from homology"/>
<feature type="domain" description="ATP-grasp" evidence="4">
    <location>
        <begin position="122"/>
        <end position="331"/>
    </location>
</feature>
<keyword evidence="3" id="KW-0547">Nucleotide-binding</keyword>
<dbReference type="InterPro" id="IPR013815">
    <property type="entry name" value="ATP_grasp_subdomain_1"/>
</dbReference>
<dbReference type="Pfam" id="PF07478">
    <property type="entry name" value="Dala_Dala_lig_C"/>
    <property type="match status" value="1"/>
</dbReference>
<accession>A0ABS8PHS0</accession>
<evidence type="ECO:0000313" key="6">
    <source>
        <dbReference type="Proteomes" id="UP001199469"/>
    </source>
</evidence>
<evidence type="ECO:0000256" key="2">
    <source>
        <dbReference type="ARBA" id="ARBA00022598"/>
    </source>
</evidence>
<dbReference type="InterPro" id="IPR011095">
    <property type="entry name" value="Dala_Dala_lig_C"/>
</dbReference>
<dbReference type="GO" id="GO:0016874">
    <property type="term" value="F:ligase activity"/>
    <property type="evidence" value="ECO:0007669"/>
    <property type="project" value="UniProtKB-KW"/>
</dbReference>
<keyword evidence="3" id="KW-0067">ATP-binding</keyword>
<comment type="caution">
    <text evidence="5">The sequence shown here is derived from an EMBL/GenBank/DDBJ whole genome shotgun (WGS) entry which is preliminary data.</text>
</comment>
<evidence type="ECO:0000313" key="5">
    <source>
        <dbReference type="EMBL" id="MCD2196916.1"/>
    </source>
</evidence>
<organism evidence="5 6">
    <name type="scientific">Actinomycetospora endophytica</name>
    <dbReference type="NCBI Taxonomy" id="2291215"/>
    <lineage>
        <taxon>Bacteria</taxon>
        <taxon>Bacillati</taxon>
        <taxon>Actinomycetota</taxon>
        <taxon>Actinomycetes</taxon>
        <taxon>Pseudonocardiales</taxon>
        <taxon>Pseudonocardiaceae</taxon>
        <taxon>Actinomycetospora</taxon>
    </lineage>
</organism>
<protein>
    <submittedName>
        <fullName evidence="5">D-alanine--D-alanine ligase</fullName>
    </submittedName>
</protein>
<dbReference type="PANTHER" id="PTHR23132:SF23">
    <property type="entry name" value="D-ALANINE--D-ALANINE LIGASE B"/>
    <property type="match status" value="1"/>
</dbReference>
<evidence type="ECO:0000256" key="3">
    <source>
        <dbReference type="PROSITE-ProRule" id="PRU00409"/>
    </source>
</evidence>